<dbReference type="AlphaFoldDB" id="A6TUT2"/>
<accession>A6TUT2</accession>
<organism evidence="2 3">
    <name type="scientific">Alkaliphilus metalliredigens (strain QYMF)</name>
    <dbReference type="NCBI Taxonomy" id="293826"/>
    <lineage>
        <taxon>Bacteria</taxon>
        <taxon>Bacillati</taxon>
        <taxon>Bacillota</taxon>
        <taxon>Clostridia</taxon>
        <taxon>Peptostreptococcales</taxon>
        <taxon>Natronincolaceae</taxon>
        <taxon>Alkaliphilus</taxon>
    </lineage>
</organism>
<gene>
    <name evidence="2" type="ordered locus">Amet_3833</name>
</gene>
<dbReference type="GO" id="GO:0005524">
    <property type="term" value="F:ATP binding"/>
    <property type="evidence" value="ECO:0007669"/>
    <property type="project" value="UniProtKB-UniRule"/>
</dbReference>
<dbReference type="EMBL" id="CP000724">
    <property type="protein sequence ID" value="ABR49950.1"/>
    <property type="molecule type" value="Genomic_DNA"/>
</dbReference>
<dbReference type="OrthoDB" id="6179at2"/>
<evidence type="ECO:0008006" key="4">
    <source>
        <dbReference type="Google" id="ProtNLM"/>
    </source>
</evidence>
<dbReference type="HOGENOM" id="CLU_113298_1_0_9"/>
<evidence type="ECO:0000313" key="2">
    <source>
        <dbReference type="EMBL" id="ABR49950.1"/>
    </source>
</evidence>
<dbReference type="RefSeq" id="WP_012064908.1">
    <property type="nucleotide sequence ID" value="NC_009633.1"/>
</dbReference>
<dbReference type="STRING" id="293826.Amet_3833"/>
<dbReference type="PANTHER" id="PTHR40453:SF1">
    <property type="entry name" value="PROTEIN YOEF"/>
    <property type="match status" value="1"/>
</dbReference>
<dbReference type="Proteomes" id="UP000001572">
    <property type="component" value="Chromosome"/>
</dbReference>
<reference evidence="3" key="1">
    <citation type="journal article" date="2016" name="Genome Announc.">
        <title>Complete genome sequence of Alkaliphilus metalliredigens strain QYMF, an alkaliphilic and metal-reducing bacterium isolated from borax-contaminated leachate ponds.</title>
        <authorList>
            <person name="Hwang C."/>
            <person name="Copeland A."/>
            <person name="Lucas S."/>
            <person name="Lapidus A."/>
            <person name="Barry K."/>
            <person name="Detter J.C."/>
            <person name="Glavina Del Rio T."/>
            <person name="Hammon N."/>
            <person name="Israni S."/>
            <person name="Dalin E."/>
            <person name="Tice H."/>
            <person name="Pitluck S."/>
            <person name="Chertkov O."/>
            <person name="Brettin T."/>
            <person name="Bruce D."/>
            <person name="Han C."/>
            <person name="Schmutz J."/>
            <person name="Larimer F."/>
            <person name="Land M.L."/>
            <person name="Hauser L."/>
            <person name="Kyrpides N."/>
            <person name="Mikhailova N."/>
            <person name="Ye Q."/>
            <person name="Zhou J."/>
            <person name="Richardson P."/>
            <person name="Fields M.W."/>
        </authorList>
    </citation>
    <scope>NUCLEOTIDE SEQUENCE [LARGE SCALE GENOMIC DNA]</scope>
    <source>
        <strain evidence="3">QYMF</strain>
    </source>
</reference>
<dbReference type="Pfam" id="PF10662">
    <property type="entry name" value="PduV-EutP"/>
    <property type="match status" value="1"/>
</dbReference>
<dbReference type="InterPro" id="IPR012381">
    <property type="entry name" value="EutP_PduV"/>
</dbReference>
<sequence length="149" mass="17016">MRKKRVMIIGPKQSGKTSLARILNHSNQRMKKSQDIIYDKNTIDIPSSFIENPSMYKHLIALAQDASHILILVDQISPINLYPPGFAKSFNSPVIGVITKVNKDIENEDLCKKYLKMAGVSEPYYYLNTKEHTGISLLKCRLKLSEVHW</sequence>
<dbReference type="KEGG" id="amt:Amet_3833"/>
<dbReference type="PANTHER" id="PTHR40453">
    <property type="entry name" value="PROTEIN YOEF"/>
    <property type="match status" value="1"/>
</dbReference>
<dbReference type="SUPFAM" id="SSF52540">
    <property type="entry name" value="P-loop containing nucleoside triphosphate hydrolases"/>
    <property type="match status" value="1"/>
</dbReference>
<name>A6TUT2_ALKMQ</name>
<dbReference type="eggNOG" id="COG4917">
    <property type="taxonomic scope" value="Bacteria"/>
</dbReference>
<keyword evidence="1" id="KW-0547">Nucleotide-binding</keyword>
<evidence type="ECO:0000256" key="1">
    <source>
        <dbReference type="PIRNR" id="PIRNR036409"/>
    </source>
</evidence>
<dbReference type="PIRSF" id="PIRSF036409">
    <property type="entry name" value="EutP_PduV"/>
    <property type="match status" value="1"/>
</dbReference>
<evidence type="ECO:0000313" key="3">
    <source>
        <dbReference type="Proteomes" id="UP000001572"/>
    </source>
</evidence>
<proteinExistence type="inferred from homology"/>
<keyword evidence="3" id="KW-1185">Reference proteome</keyword>
<protein>
    <recommendedName>
        <fullName evidence="4">Ethanolamine utilization protein EutP</fullName>
    </recommendedName>
</protein>
<comment type="similarity">
    <text evidence="1">Belongs to the EutP/PduV family.</text>
</comment>
<dbReference type="InterPro" id="IPR027417">
    <property type="entry name" value="P-loop_NTPase"/>
</dbReference>
<dbReference type="GO" id="GO:0006576">
    <property type="term" value="P:biogenic amine metabolic process"/>
    <property type="evidence" value="ECO:0007669"/>
    <property type="project" value="InterPro"/>
</dbReference>